<proteinExistence type="predicted"/>
<evidence type="ECO:0000313" key="1">
    <source>
        <dbReference type="EMBL" id="TWO71766.1"/>
    </source>
</evidence>
<dbReference type="RefSeq" id="WP_145892707.1">
    <property type="nucleotide sequence ID" value="NZ_VOBQ01000006.1"/>
</dbReference>
<protein>
    <submittedName>
        <fullName evidence="1">Uncharacterized protein</fullName>
    </submittedName>
</protein>
<keyword evidence="2" id="KW-1185">Reference proteome</keyword>
<organism evidence="1 2">
    <name type="scientific">Caenimonas sedimenti</name>
    <dbReference type="NCBI Taxonomy" id="2596921"/>
    <lineage>
        <taxon>Bacteria</taxon>
        <taxon>Pseudomonadati</taxon>
        <taxon>Pseudomonadota</taxon>
        <taxon>Betaproteobacteria</taxon>
        <taxon>Burkholderiales</taxon>
        <taxon>Comamonadaceae</taxon>
        <taxon>Caenimonas</taxon>
    </lineage>
</organism>
<evidence type="ECO:0000313" key="2">
    <source>
        <dbReference type="Proteomes" id="UP000318199"/>
    </source>
</evidence>
<reference evidence="1 2" key="1">
    <citation type="submission" date="2019-07" db="EMBL/GenBank/DDBJ databases">
        <title>Caenimonas sedimenti sp. nov., isolated from activated sludge.</title>
        <authorList>
            <person name="Xu J."/>
        </authorList>
    </citation>
    <scope>NUCLEOTIDE SEQUENCE [LARGE SCALE GENOMIC DNA]</scope>
    <source>
        <strain evidence="1 2">HX-9-20</strain>
    </source>
</reference>
<name>A0A562ZTT2_9BURK</name>
<dbReference type="EMBL" id="VOBQ01000006">
    <property type="protein sequence ID" value="TWO71766.1"/>
    <property type="molecule type" value="Genomic_DNA"/>
</dbReference>
<dbReference type="Proteomes" id="UP000318199">
    <property type="component" value="Unassembled WGS sequence"/>
</dbReference>
<sequence length="149" mass="16659">MDVIYHWKNHQADMKAGRIGHFKSTPDKLSAFTAGFPDFLWVFKTPAGRPGEVQLLARLRWADKSAVTLKPEPGHAYMHYDPNDAKSVLFEESDSEAAIKETTLWIGKHFPKMVAANFQGANGQEAVRGDTLNELQRLASRFGTRPFAG</sequence>
<dbReference type="AlphaFoldDB" id="A0A562ZTT2"/>
<dbReference type="OrthoDB" id="8905698at2"/>
<accession>A0A562ZTT2</accession>
<gene>
    <name evidence="1" type="ORF">FN976_09155</name>
</gene>
<comment type="caution">
    <text evidence="1">The sequence shown here is derived from an EMBL/GenBank/DDBJ whole genome shotgun (WGS) entry which is preliminary data.</text>
</comment>